<dbReference type="InterPro" id="IPR043129">
    <property type="entry name" value="ATPase_NBD"/>
</dbReference>
<accession>A0A0W0XHJ9</accession>
<dbReference type="InterPro" id="IPR022496">
    <property type="entry name" value="T6A_TsaB"/>
</dbReference>
<dbReference type="CDD" id="cd24032">
    <property type="entry name" value="ASKHA_NBD_TsaB"/>
    <property type="match status" value="1"/>
</dbReference>
<evidence type="ECO:0000313" key="6">
    <source>
        <dbReference type="Proteomes" id="UP000054858"/>
    </source>
</evidence>
<dbReference type="PANTHER" id="PTHR11735">
    <property type="entry name" value="TRNA N6-ADENOSINE THREONYLCARBAMOYLTRANSFERASE"/>
    <property type="match status" value="1"/>
</dbReference>
<dbReference type="Gene3D" id="3.30.420.40">
    <property type="match status" value="2"/>
</dbReference>
<dbReference type="SUPFAM" id="SSF53067">
    <property type="entry name" value="Actin-like ATPase domain"/>
    <property type="match status" value="2"/>
</dbReference>
<dbReference type="GO" id="GO:0002949">
    <property type="term" value="P:tRNA threonylcarbamoyladenosine modification"/>
    <property type="evidence" value="ECO:0007669"/>
    <property type="project" value="InterPro"/>
</dbReference>
<dbReference type="Pfam" id="PF00814">
    <property type="entry name" value="TsaD"/>
    <property type="match status" value="1"/>
</dbReference>
<sequence length="224" mass="24519">MNLLAIDTSTELATVAVAAHGRIYEEEQHAMRQHAQCLLPMIERLLRACQLDFQQLDGIVFGRGPGSFTGLRIACSVAKALAYAHDLPVYPISGLAAIAFAVLQSEHDLPPAAQILAMIDARMHQVYWGNFTDNHFEVLEQVSDASDVVSVPERPIVVAGVGLEPYMLQLPQAVCTSIIRQLEVFPRAQTMIHLVQSGQFKAVSAGEALPVYVRNQVTQGEFRG</sequence>
<name>A0A0W0XHJ9_9GAMM</name>
<dbReference type="AlphaFoldDB" id="A0A0W0XHJ9"/>
<organism evidence="5 6">
    <name type="scientific">Legionella oakridgensis</name>
    <dbReference type="NCBI Taxonomy" id="29423"/>
    <lineage>
        <taxon>Bacteria</taxon>
        <taxon>Pseudomonadati</taxon>
        <taxon>Pseudomonadota</taxon>
        <taxon>Gammaproteobacteria</taxon>
        <taxon>Legionellales</taxon>
        <taxon>Legionellaceae</taxon>
        <taxon>Legionella</taxon>
    </lineage>
</organism>
<evidence type="ECO:0000256" key="1">
    <source>
        <dbReference type="ARBA" id="ARBA00010493"/>
    </source>
</evidence>
<comment type="caution">
    <text evidence="5">The sequence shown here is derived from an EMBL/GenBank/DDBJ whole genome shotgun (WGS) entry which is preliminary data.</text>
</comment>
<dbReference type="InterPro" id="IPR000905">
    <property type="entry name" value="Gcp-like_dom"/>
</dbReference>
<evidence type="ECO:0000256" key="2">
    <source>
        <dbReference type="ARBA" id="ARBA00019012"/>
    </source>
</evidence>
<proteinExistence type="inferred from homology"/>
<dbReference type="EMBL" id="LNYP01000006">
    <property type="protein sequence ID" value="KTD43955.1"/>
    <property type="molecule type" value="Genomic_DNA"/>
</dbReference>
<evidence type="ECO:0000256" key="3">
    <source>
        <dbReference type="ARBA" id="ARBA00032446"/>
    </source>
</evidence>
<dbReference type="NCBIfam" id="TIGR03725">
    <property type="entry name" value="T6A_YeaZ"/>
    <property type="match status" value="1"/>
</dbReference>
<evidence type="ECO:0000313" key="5">
    <source>
        <dbReference type="EMBL" id="KTD43955.1"/>
    </source>
</evidence>
<evidence type="ECO:0000259" key="4">
    <source>
        <dbReference type="Pfam" id="PF00814"/>
    </source>
</evidence>
<dbReference type="PATRIC" id="fig|29423.5.peg.522"/>
<comment type="similarity">
    <text evidence="1">Belongs to the KAE1 / TsaD family. TsaB subfamily.</text>
</comment>
<protein>
    <recommendedName>
        <fullName evidence="2">tRNA threonylcarbamoyladenosine biosynthesis protein TsaB</fullName>
    </recommendedName>
    <alternativeName>
        <fullName evidence="3">t(6)A37 threonylcarbamoyladenosine biosynthesis protein TsaB</fullName>
    </alternativeName>
</protein>
<feature type="domain" description="Gcp-like" evidence="4">
    <location>
        <begin position="29"/>
        <end position="144"/>
    </location>
</feature>
<reference evidence="5 6" key="1">
    <citation type="submission" date="2015-11" db="EMBL/GenBank/DDBJ databases">
        <title>Genomic analysis of 38 Legionella species identifies large and diverse effector repertoires.</title>
        <authorList>
            <person name="Burstein D."/>
            <person name="Amaro F."/>
            <person name="Zusman T."/>
            <person name="Lifshitz Z."/>
            <person name="Cohen O."/>
            <person name="Gilbert J.A."/>
            <person name="Pupko T."/>
            <person name="Shuman H.A."/>
            <person name="Segal G."/>
        </authorList>
    </citation>
    <scope>NUCLEOTIDE SEQUENCE [LARGE SCALE GENOMIC DNA]</scope>
    <source>
        <strain evidence="5 6">Oak Ridge-10</strain>
    </source>
</reference>
<dbReference type="PANTHER" id="PTHR11735:SF11">
    <property type="entry name" value="TRNA THREONYLCARBAMOYLADENOSINE BIOSYNTHESIS PROTEIN TSAB"/>
    <property type="match status" value="1"/>
</dbReference>
<dbReference type="Proteomes" id="UP000054858">
    <property type="component" value="Unassembled WGS sequence"/>
</dbReference>
<gene>
    <name evidence="5" type="ORF">Loak_0505</name>
</gene>
<dbReference type="GO" id="GO:0005829">
    <property type="term" value="C:cytosol"/>
    <property type="evidence" value="ECO:0007669"/>
    <property type="project" value="TreeGrafter"/>
</dbReference>